<organism evidence="2 3">
    <name type="scientific">Egicoccus halophilus</name>
    <dbReference type="NCBI Taxonomy" id="1670830"/>
    <lineage>
        <taxon>Bacteria</taxon>
        <taxon>Bacillati</taxon>
        <taxon>Actinomycetota</taxon>
        <taxon>Nitriliruptoria</taxon>
        <taxon>Egicoccales</taxon>
        <taxon>Egicoccaceae</taxon>
        <taxon>Egicoccus</taxon>
    </lineage>
</organism>
<proteinExistence type="predicted"/>
<gene>
    <name evidence="2" type="ORF">GCM10011354_04690</name>
</gene>
<dbReference type="RefSeq" id="WP_165404172.1">
    <property type="nucleotide sequence ID" value="NZ_BMHA01000002.1"/>
</dbReference>
<feature type="domain" description="DUF6603" evidence="1">
    <location>
        <begin position="441"/>
        <end position="1008"/>
    </location>
</feature>
<keyword evidence="3" id="KW-1185">Reference proteome</keyword>
<protein>
    <recommendedName>
        <fullName evidence="1">DUF6603 domain-containing protein</fullName>
    </recommendedName>
</protein>
<evidence type="ECO:0000313" key="3">
    <source>
        <dbReference type="Proteomes" id="UP000650511"/>
    </source>
</evidence>
<comment type="caution">
    <text evidence="2">The sequence shown here is derived from an EMBL/GenBank/DDBJ whole genome shotgun (WGS) entry which is preliminary data.</text>
</comment>
<name>A0A8J3A802_9ACTN</name>
<dbReference type="AlphaFoldDB" id="A0A8J3A802"/>
<reference evidence="2" key="1">
    <citation type="journal article" date="2014" name="Int. J. Syst. Evol. Microbiol.">
        <title>Complete genome sequence of Corynebacterium casei LMG S-19264T (=DSM 44701T), isolated from a smear-ripened cheese.</title>
        <authorList>
            <consortium name="US DOE Joint Genome Institute (JGI-PGF)"/>
            <person name="Walter F."/>
            <person name="Albersmeier A."/>
            <person name="Kalinowski J."/>
            <person name="Ruckert C."/>
        </authorList>
    </citation>
    <scope>NUCLEOTIDE SEQUENCE</scope>
    <source>
        <strain evidence="2">CGMCC 1.14988</strain>
    </source>
</reference>
<dbReference type="Proteomes" id="UP000650511">
    <property type="component" value="Unassembled WGS sequence"/>
</dbReference>
<dbReference type="InterPro" id="IPR046538">
    <property type="entry name" value="DUF6603"/>
</dbReference>
<accession>A0A8J3A802</accession>
<dbReference type="Pfam" id="PF20248">
    <property type="entry name" value="DUF6603"/>
    <property type="match status" value="1"/>
</dbReference>
<sequence>MTTNLVVVALEQFTDLLQPIREITEADDPLLATRRFLRSAGWHLHGTIDVAPITSTAGTVLAAVEAAKDGLDPKDLVQFTRATVDVLGVVAKLGDLIDAFTAAGPGGDSATREALGEDVVHRLLVGWLRRRRVVRHLASPLGLITTVDVDERAFGGWLVRRAGTAERLRPAALLDLLDDPVATVRDILAPHGIDERALAATTNLFVARLFDPALRAVGGRWELHPDALADADRVLDLGRKGFIDLTFPVADGDGNASVGTTYEVLSGSDVSSRGTTGPGLELAPHGRYSHRFSRDGWEIDLAVMVLLAGVDAGTAAPAIVVDADGVHLDAHVTAEAAVGASFDLDVLVGGMGSRIELGTIELRFETGVSATGLDVELEVVARGARIVFSAADLGAAVAAVVDFENAIEFDLGLAWSIRDGLRLSGAASLVLEFTEGIDIGGVVALSGMRVALELGDGLSVAATADVRIALGPVAMVFEDVGLAAVIALGSGDGPPFALAPRLPTGIGVRIDAGVVRGGGFLSFDPERGEYAGILELGIPALSLSLKAVGIFTTDLPGGADGYALLLLVYAEFPAVQLGYGFTLNGVGGILGIQHGVSLDALTAGMRTGALDNVLFPDDPVARAPGLLNDLRAVFPIVPGALTFGPVLQLGWGTGIVTLSLGLVVQFDDVLGGGGAGPTLSRIVLIGQLEVRLPPIEGVPALVRLLVDIVGWFEVSDLELGIDARLRDSHVSGLPLTGSLTVRARFGDRPTFVMAVGGFHPAFTDLPPGLPPQDRIGFALVRGKLRAELAAYLAITSNTFQVGAQVSVRAEVMGFRVEAYLGFDALFVFEPRFHFTIDFRVGASISYKKWDFASVRFRGNLTGPGRWQLTGYATVTILGFDKDVDVNEAWGAAPATPLPNVAVLSRVVQALTSADAWQASLPAGPLVTLRPVEAGLGEVVVHPMGRLQARQTVVPLGIDVARVGASRPSDGPRYTIDLATVEVGGVPATDVRLVQEHFARAEYLDLSEDDKLAAPSFERFDAGIAIGLDGFVLPDRHVGFEPEHETKYLQASEVSELTLLRGDLLVTLSHWGAAAYTERARYLRLVGHDRLAIEVREPGHEVVDAVTLAPVTLPEHAVTGDRPMTFTEAMQWSEAVAGPVLAVQRAEVLA</sequence>
<evidence type="ECO:0000259" key="1">
    <source>
        <dbReference type="Pfam" id="PF20248"/>
    </source>
</evidence>
<dbReference type="EMBL" id="BMHA01000002">
    <property type="protein sequence ID" value="GGI03570.1"/>
    <property type="molecule type" value="Genomic_DNA"/>
</dbReference>
<reference evidence="2" key="2">
    <citation type="submission" date="2020-09" db="EMBL/GenBank/DDBJ databases">
        <authorList>
            <person name="Sun Q."/>
            <person name="Zhou Y."/>
        </authorList>
    </citation>
    <scope>NUCLEOTIDE SEQUENCE</scope>
    <source>
        <strain evidence="2">CGMCC 1.14988</strain>
    </source>
</reference>
<evidence type="ECO:0000313" key="2">
    <source>
        <dbReference type="EMBL" id="GGI03570.1"/>
    </source>
</evidence>